<feature type="region of interest" description="Disordered" evidence="2">
    <location>
        <begin position="1648"/>
        <end position="1686"/>
    </location>
</feature>
<evidence type="ECO:0000256" key="1">
    <source>
        <dbReference type="PROSITE-ProRule" id="PRU00023"/>
    </source>
</evidence>
<dbReference type="PROSITE" id="PS50297">
    <property type="entry name" value="ANK_REP_REGION"/>
    <property type="match status" value="6"/>
</dbReference>
<dbReference type="Pfam" id="PF13637">
    <property type="entry name" value="Ank_4"/>
    <property type="match status" value="1"/>
</dbReference>
<reference evidence="6" key="1">
    <citation type="submission" date="2025-08" db="UniProtKB">
        <authorList>
            <consortium name="Ensembl"/>
        </authorList>
    </citation>
    <scope>IDENTIFICATION</scope>
</reference>
<organism evidence="6 7">
    <name type="scientific">Eptatretus burgeri</name>
    <name type="common">Inshore hagfish</name>
    <dbReference type="NCBI Taxonomy" id="7764"/>
    <lineage>
        <taxon>Eukaryota</taxon>
        <taxon>Metazoa</taxon>
        <taxon>Chordata</taxon>
        <taxon>Craniata</taxon>
        <taxon>Vertebrata</taxon>
        <taxon>Cyclostomata</taxon>
        <taxon>Myxini</taxon>
        <taxon>Myxiniformes</taxon>
        <taxon>Myxinidae</taxon>
        <taxon>Eptatretinae</taxon>
        <taxon>Eptatretus</taxon>
    </lineage>
</organism>
<feature type="transmembrane region" description="Helical" evidence="3">
    <location>
        <begin position="479"/>
        <end position="500"/>
    </location>
</feature>
<dbReference type="Pfam" id="PF07693">
    <property type="entry name" value="KAP_NTPase"/>
    <property type="match status" value="1"/>
</dbReference>
<dbReference type="Gene3D" id="1.25.40.20">
    <property type="entry name" value="Ankyrin repeat-containing domain"/>
    <property type="match status" value="3"/>
</dbReference>
<evidence type="ECO:0000256" key="3">
    <source>
        <dbReference type="SAM" id="Phobius"/>
    </source>
</evidence>
<feature type="domain" description="KAP NTPase" evidence="4">
    <location>
        <begin position="397"/>
        <end position="929"/>
    </location>
</feature>
<dbReference type="InterPro" id="IPR013761">
    <property type="entry name" value="SAM/pointed_sf"/>
</dbReference>
<feature type="transmembrane region" description="Helical" evidence="3">
    <location>
        <begin position="451"/>
        <end position="473"/>
    </location>
</feature>
<name>A0A8C4NGJ6_EPTBU</name>
<dbReference type="PANTHER" id="PTHR24116">
    <property type="entry name" value="KINASE D-INTERACTING SUBSTRATE OF 220 KDA"/>
    <property type="match status" value="1"/>
</dbReference>
<dbReference type="Pfam" id="PF23307">
    <property type="entry name" value="SAM_KIDINS220"/>
    <property type="match status" value="1"/>
</dbReference>
<feature type="transmembrane region" description="Helical" evidence="3">
    <location>
        <begin position="620"/>
        <end position="643"/>
    </location>
</feature>
<dbReference type="InterPro" id="IPR057092">
    <property type="entry name" value="SAM_KIDINS220"/>
</dbReference>
<evidence type="ECO:0000313" key="7">
    <source>
        <dbReference type="Proteomes" id="UP000694388"/>
    </source>
</evidence>
<feature type="compositionally biased region" description="Basic and acidic residues" evidence="2">
    <location>
        <begin position="1675"/>
        <end position="1686"/>
    </location>
</feature>
<keyword evidence="3" id="KW-0812">Transmembrane</keyword>
<dbReference type="PANTHER" id="PTHR24116:SF0">
    <property type="entry name" value="KINASE D-INTERACTING SUBSTRATE OF 220 KDA"/>
    <property type="match status" value="1"/>
</dbReference>
<keyword evidence="3" id="KW-1133">Transmembrane helix</keyword>
<dbReference type="Proteomes" id="UP000694388">
    <property type="component" value="Unplaced"/>
</dbReference>
<dbReference type="SMART" id="SM00248">
    <property type="entry name" value="ANK"/>
    <property type="match status" value="11"/>
</dbReference>
<feature type="repeat" description="ANK" evidence="1">
    <location>
        <begin position="126"/>
        <end position="158"/>
    </location>
</feature>
<dbReference type="InterPro" id="IPR011646">
    <property type="entry name" value="KAP_P-loop"/>
</dbReference>
<keyword evidence="1" id="KW-0040">ANK repeat</keyword>
<dbReference type="InterPro" id="IPR036770">
    <property type="entry name" value="Ankyrin_rpt-contain_sf"/>
</dbReference>
<feature type="region of interest" description="Disordered" evidence="2">
    <location>
        <begin position="1448"/>
        <end position="1467"/>
    </location>
</feature>
<proteinExistence type="predicted"/>
<keyword evidence="7" id="KW-1185">Reference proteome</keyword>
<reference evidence="6" key="2">
    <citation type="submission" date="2025-09" db="UniProtKB">
        <authorList>
            <consortium name="Ensembl"/>
        </authorList>
    </citation>
    <scope>IDENTIFICATION</scope>
</reference>
<dbReference type="PROSITE" id="PS50088">
    <property type="entry name" value="ANK_REPEAT"/>
    <property type="match status" value="8"/>
</dbReference>
<evidence type="ECO:0000259" key="5">
    <source>
        <dbReference type="Pfam" id="PF23307"/>
    </source>
</evidence>
<feature type="domain" description="Kinase D-interacting substrate of 220 kDa-like SAM" evidence="5">
    <location>
        <begin position="1157"/>
        <end position="1231"/>
    </location>
</feature>
<feature type="repeat" description="ANK" evidence="1">
    <location>
        <begin position="192"/>
        <end position="224"/>
    </location>
</feature>
<dbReference type="FunFam" id="1.25.40.20:FF:000030">
    <property type="entry name" value="Kinase D-interacting substrate of 220 kDa"/>
    <property type="match status" value="1"/>
</dbReference>
<dbReference type="GeneTree" id="ENSGT00940000156714"/>
<feature type="repeat" description="ANK" evidence="1">
    <location>
        <begin position="1"/>
        <end position="27"/>
    </location>
</feature>
<feature type="repeat" description="ANK" evidence="1">
    <location>
        <begin position="60"/>
        <end position="92"/>
    </location>
</feature>
<dbReference type="InterPro" id="IPR052771">
    <property type="entry name" value="Neurotrophin_sig_adaptor"/>
</dbReference>
<dbReference type="GO" id="GO:0019887">
    <property type="term" value="F:protein kinase regulator activity"/>
    <property type="evidence" value="ECO:0007669"/>
    <property type="project" value="TreeGrafter"/>
</dbReference>
<feature type="transmembrane region" description="Helical" evidence="3">
    <location>
        <begin position="663"/>
        <end position="687"/>
    </location>
</feature>
<dbReference type="SUPFAM" id="SSF48403">
    <property type="entry name" value="Ankyrin repeat"/>
    <property type="match status" value="1"/>
</dbReference>
<accession>A0A8C4NGJ6</accession>
<dbReference type="InterPro" id="IPR002110">
    <property type="entry name" value="Ankyrin_rpt"/>
</dbReference>
<dbReference type="SUPFAM" id="SSF47769">
    <property type="entry name" value="SAM/Pointed domain"/>
    <property type="match status" value="1"/>
</dbReference>
<evidence type="ECO:0000256" key="2">
    <source>
        <dbReference type="SAM" id="MobiDB-lite"/>
    </source>
</evidence>
<protein>
    <submittedName>
        <fullName evidence="6">Kinase D-interacting substrate 220a</fullName>
    </submittedName>
</protein>
<dbReference type="Pfam" id="PF12796">
    <property type="entry name" value="Ank_2"/>
    <property type="match status" value="3"/>
</dbReference>
<feature type="repeat" description="ANK" evidence="1">
    <location>
        <begin position="291"/>
        <end position="323"/>
    </location>
</feature>
<evidence type="ECO:0000259" key="4">
    <source>
        <dbReference type="Pfam" id="PF07693"/>
    </source>
</evidence>
<feature type="repeat" description="ANK" evidence="1">
    <location>
        <begin position="93"/>
        <end position="125"/>
    </location>
</feature>
<feature type="repeat" description="ANK" evidence="1">
    <location>
        <begin position="225"/>
        <end position="257"/>
    </location>
</feature>
<feature type="region of interest" description="Disordered" evidence="2">
    <location>
        <begin position="1261"/>
        <end position="1299"/>
    </location>
</feature>
<evidence type="ECO:0000313" key="6">
    <source>
        <dbReference type="Ensembl" id="ENSEBUP00000007432.1"/>
    </source>
</evidence>
<dbReference type="Ensembl" id="ENSEBUT00000007913.1">
    <property type="protein sequence ID" value="ENSEBUP00000007432.1"/>
    <property type="gene ID" value="ENSEBUG00000004784.1"/>
</dbReference>
<keyword evidence="3" id="KW-0472">Membrane</keyword>
<dbReference type="Pfam" id="PF00023">
    <property type="entry name" value="Ank"/>
    <property type="match status" value="1"/>
</dbReference>
<sequence>MLAAEQGNLEVVREMLKRGADCNMEDDDNWTALISAAKEGHLDIVRELINCADIEHKEMGGWTALTWVAYKGHTDVARLLLEHNANTNVIGQFSMTPIMWACGRGHHDIVELLLQHEAKYNCSDKYGTTPLIWAARKGHLESVRHLLAKRADVNHVGANSLTALIVAVRGDYADVVEELLQKEPDVNLADKDGNTALMIAAKQGSTSIVSSLLEAGAYVNTPDRHGDTVLVWAVRGGHVDIVRALLAKLADVDVRCAENKTALYWAVEKGNTTIVRDILECNPDTEICTQDGETPLIKATKMRSVEIVQLMLDKNAKVSASDKKGDSSLHIAIRGRSRRLAELLLRNPKDGRLLYRPNKAGETPYNVDCNHQKSILTQIFGARHMSPSEADGDMLGYDLYSSALADILSEPTMQPPICVGLYAQWGSGKSFLLKKLEDEMKTFAGQESMPLLHFSWLLMMLVVLVCSVSSLFLSITVKISLGIAVGFSLLAFFVIFLLVVDYGGRQESEVWGWASLVSTWLAQRVDYATLLLNLVFVNPPDLPEQTCHALPVRFLFTDYSRLTSIGGETSIAEMIASLSDACEREFGFFVTRLYRVFKTDKTQGKKGVGKWKRTCCVPSVLLVLLAIVCLISILILLVLIKVADKDVPLASNGEHESISDMHKAVISLAGLFVTLLLCCPLTMWRVIVALLSSQRRKLISAASNLHQLHPEGFSKVLKTEVDLMARMTKTFDAFTQYQTRLVVIVDGLDTCEQGKVIQMLDMVRILFSQAPFISLFASDPHIIIKAINQNLNAVLRDSNINGHDYMRNVVHLPFFLNSRNGPASRSFTTCSQQLPSTASNGDLHTPDAGWMEDGDARPTQHRLGELTRQGSKSTLCRRDTARRRTLSRQLTRQMSFDLSKLLLSEDWSSDISPQAMRRILNIVSLTGRLLRANQISFSWDRLASWINLTEQWPYRSSWIVLFLEQAENVPEHTTLKNIYERIAKKIPVSKDVEPLLEIDGDVRAFEIFLNSRSPMLTLHDIRTVLPCTINLDPKIREIIADVQAAQDQIGLPTFTGAVSNIPRSASVLSCSARSATSTAGPGASYFSVLPYQCGPAYCDTHQQHDTPQHPFYNRPYFPHWLYCQPTSFTGNLPQAMLCPQSKRGLFADQSNRLAPGVLSSLTVSGVCERLVHLDGIDPTLLGQYQDRIRKANIGGRVLTQCNLDELKTEMEMSFGDWQLFKGMILELRQLDGPPLSELHSVSDVVGSSVVGGCRAGGSVAGSSIEPPSAQRDRLGCSGGLSVGSNTSGPGGVPSGPTIGLSNDKYSLNFSFEELRTAGLEDMGSQVAFWQSGRRTQDALSQRTHSTSSLNSELSVQDVMRMTERQQTEYRDAYGAYINQMAQVDGTGCGSSLKSSLVTSPESHVHFSLLSETSRVDKLRINAAVAGVRGKSCDPGLVEAEVLNPIAEEEERPGSVGRVSSGRRTPGDKLGKVLHAVDLKHRCYQKLGSDDETSGSEDPDGIPLLPANEAPGVIGGMPQTVDTELVAKDCSGKTVPHTVRCNLIELGSENLKEAQDEGYLARMSICSDRQSPIASDCSESSFPPDVPETNASWAQCLGTTAPLARDDSVEMLNNNRLHLGVADSGGHKTGSDTVTGGVAGTDLSHIAHPMGNGGRNRCKSQSNRNVEVAETAAVQNRKEREDGKNVL</sequence>
<feature type="repeat" description="ANK" evidence="1">
    <location>
        <begin position="159"/>
        <end position="191"/>
    </location>
</feature>
<dbReference type="GO" id="GO:0030165">
    <property type="term" value="F:PDZ domain binding"/>
    <property type="evidence" value="ECO:0007669"/>
    <property type="project" value="TreeGrafter"/>
</dbReference>